<comment type="subunit">
    <text evidence="2">Homohexamer.</text>
</comment>
<keyword evidence="4 5" id="KW-0479">Metal-binding</keyword>
<dbReference type="Pfam" id="PF01784">
    <property type="entry name" value="DUF34_NIF3"/>
    <property type="match status" value="1"/>
</dbReference>
<sequence>MNVKDLSSKLDEMFQIKNFENIDKGLNGLQVGNLDAKVRKVAFAVDASMTTLKEAKDYDFLITHHGIFWSKSERIVSVMYEKIKYLMENNIALYSLHLPMDVHPVYSHSKAFSDFLGFRDPIPFANYRGANLGIISISSLNFSEILNKIKKQNKHILYYKEFKEYVYKVAIVSGSGYSFFEEALQYGIDLFITGDTSHQIYSLAEECGVNLIFAGHYFTETFGLVKLMEYFRNYEELHIKFVGRDTNL</sequence>
<evidence type="ECO:0000313" key="6">
    <source>
        <dbReference type="EMBL" id="AYE36745.1"/>
    </source>
</evidence>
<dbReference type="KEGG" id="btur:DB313_02465"/>
<keyword evidence="7" id="KW-1185">Reference proteome</keyword>
<dbReference type="FunFam" id="3.40.1390.30:FF:000001">
    <property type="entry name" value="GTP cyclohydrolase 1 type 2"/>
    <property type="match status" value="1"/>
</dbReference>
<feature type="binding site" evidence="5">
    <location>
        <position position="64"/>
    </location>
    <ligand>
        <name>a divalent metal cation</name>
        <dbReference type="ChEBI" id="CHEBI:60240"/>
        <label>2</label>
    </ligand>
</feature>
<name>A0A386PNP2_9SPIR</name>
<feature type="binding site" evidence="5">
    <location>
        <position position="65"/>
    </location>
    <ligand>
        <name>a divalent metal cation</name>
        <dbReference type="ChEBI" id="CHEBI:60240"/>
        <label>1</label>
    </ligand>
</feature>
<proteinExistence type="inferred from homology"/>
<dbReference type="PANTHER" id="PTHR13799">
    <property type="entry name" value="NGG1 INTERACTING FACTOR 3"/>
    <property type="match status" value="1"/>
</dbReference>
<dbReference type="InterPro" id="IPR002678">
    <property type="entry name" value="DUF34/NIF3"/>
</dbReference>
<dbReference type="NCBIfam" id="TIGR00486">
    <property type="entry name" value="YbgI_SA1388"/>
    <property type="match status" value="1"/>
</dbReference>
<feature type="binding site" evidence="5">
    <location>
        <position position="101"/>
    </location>
    <ligand>
        <name>a divalent metal cation</name>
        <dbReference type="ChEBI" id="CHEBI:60240"/>
        <label>1</label>
    </ligand>
</feature>
<reference evidence="6 7" key="1">
    <citation type="journal article" date="2018" name="Infect. Genet. Evol.">
        <title>Genome-wide analysis of Borrelia turcica and 'Candidatus Borrelia tachyglossi' shows relapsing fever-like genomes with unique genomic links to Lyme disease Borrelia.</title>
        <authorList>
            <person name="Gofton A.W."/>
            <person name="Margos G."/>
            <person name="Fingerle V."/>
            <person name="Hepner S."/>
            <person name="Loh S.M."/>
            <person name="Ryan U."/>
            <person name="Irwin P."/>
            <person name="Oskam C.L."/>
        </authorList>
    </citation>
    <scope>NUCLEOTIDE SEQUENCE [LARGE SCALE GENOMIC DNA]</scope>
    <source>
        <strain evidence="6 7">IST7</strain>
    </source>
</reference>
<dbReference type="PANTHER" id="PTHR13799:SF14">
    <property type="entry name" value="GTP CYCLOHYDROLASE 1 TYPE 2 HOMOLOG"/>
    <property type="match status" value="1"/>
</dbReference>
<dbReference type="RefSeq" id="WP_120104662.1">
    <property type="nucleotide sequence ID" value="NZ_CP028884.1"/>
</dbReference>
<comment type="similarity">
    <text evidence="1">Belongs to the GTP cyclohydrolase I type 2/NIF3 family.</text>
</comment>
<dbReference type="SUPFAM" id="SSF102705">
    <property type="entry name" value="NIF3 (NGG1p interacting factor 3)-like"/>
    <property type="match status" value="1"/>
</dbReference>
<gene>
    <name evidence="6" type="ORF">DB313_02465</name>
</gene>
<dbReference type="InterPro" id="IPR036069">
    <property type="entry name" value="DUF34/NIF3_sf"/>
</dbReference>
<evidence type="ECO:0000256" key="2">
    <source>
        <dbReference type="ARBA" id="ARBA00011643"/>
    </source>
</evidence>
<dbReference type="AlphaFoldDB" id="A0A386PNP2"/>
<evidence type="ECO:0000256" key="3">
    <source>
        <dbReference type="ARBA" id="ARBA00022112"/>
    </source>
</evidence>
<evidence type="ECO:0000313" key="7">
    <source>
        <dbReference type="Proteomes" id="UP000275571"/>
    </source>
</evidence>
<evidence type="ECO:0000256" key="4">
    <source>
        <dbReference type="ARBA" id="ARBA00022723"/>
    </source>
</evidence>
<feature type="binding site" evidence="5">
    <location>
        <position position="220"/>
    </location>
    <ligand>
        <name>a divalent metal cation</name>
        <dbReference type="ChEBI" id="CHEBI:60240"/>
        <label>1</label>
    </ligand>
</feature>
<accession>A0A386PNP2</accession>
<dbReference type="Proteomes" id="UP000275571">
    <property type="component" value="Chromosome"/>
</dbReference>
<dbReference type="EMBL" id="CP028884">
    <property type="protein sequence ID" value="AYE36745.1"/>
    <property type="molecule type" value="Genomic_DNA"/>
</dbReference>
<feature type="binding site" evidence="5">
    <location>
        <position position="216"/>
    </location>
    <ligand>
        <name>a divalent metal cation</name>
        <dbReference type="ChEBI" id="CHEBI:60240"/>
        <label>1</label>
    </ligand>
</feature>
<protein>
    <recommendedName>
        <fullName evidence="3">GTP cyclohydrolase 1 type 2 homolog</fullName>
    </recommendedName>
</protein>
<dbReference type="GO" id="GO:0046872">
    <property type="term" value="F:metal ion binding"/>
    <property type="evidence" value="ECO:0007669"/>
    <property type="project" value="UniProtKB-KW"/>
</dbReference>
<evidence type="ECO:0000256" key="5">
    <source>
        <dbReference type="PIRSR" id="PIRSR602678-1"/>
    </source>
</evidence>
<dbReference type="Gene3D" id="3.40.1390.30">
    <property type="entry name" value="NIF3 (NGG1p interacting factor 3)-like"/>
    <property type="match status" value="2"/>
</dbReference>
<evidence type="ECO:0000256" key="1">
    <source>
        <dbReference type="ARBA" id="ARBA00006964"/>
    </source>
</evidence>
<organism evidence="6 7">
    <name type="scientific">Borrelia turcica IST7</name>
    <dbReference type="NCBI Taxonomy" id="1104446"/>
    <lineage>
        <taxon>Bacteria</taxon>
        <taxon>Pseudomonadati</taxon>
        <taxon>Spirochaetota</taxon>
        <taxon>Spirochaetia</taxon>
        <taxon>Spirochaetales</taxon>
        <taxon>Borreliaceae</taxon>
        <taxon>Borrelia</taxon>
    </lineage>
</organism>
<dbReference type="GO" id="GO:0005737">
    <property type="term" value="C:cytoplasm"/>
    <property type="evidence" value="ECO:0007669"/>
    <property type="project" value="TreeGrafter"/>
</dbReference>
<dbReference type="OrthoDB" id="9792792at2"/>